<gene>
    <name evidence="8" type="ORF">AAGV33_15495</name>
</gene>
<accession>A0ABV4TQZ6</accession>
<evidence type="ECO:0000256" key="2">
    <source>
        <dbReference type="ARBA" id="ARBA00022651"/>
    </source>
</evidence>
<sequence length="335" mass="37673">MKKKFILLFLGLSLNSCSQQKDEEVTTTVPPTPTPVLKDIFLADPTIFYNEGTYYLYGTTTGNTPLNGEGFQVYTSTDQKNWKGPVGAQGGLALKKGEAFGSQGFWAPQILKYNNQFYMMYTANENIAVATSSSPLGPFRNTSKEPLAASVKQIDPFVFIDDDGKKYLYHVRLTNGNRIFVAELNDDLLSIKTETLTECIAAELQWENTQNANWPVAEGPTVLKKDGLYYLIYSANDFRNPEYAVGYATSKSPLGPWKKSTANPIISRNLLKINGPGHGDLFLDKDNQWQYVLHTHYSITNEAPRKAAIIEMNFIQKENELQLEAKKDSFRFLKN</sequence>
<dbReference type="PANTHER" id="PTHR43772">
    <property type="entry name" value="ENDO-1,4-BETA-XYLANASE"/>
    <property type="match status" value="1"/>
</dbReference>
<keyword evidence="4" id="KW-0119">Carbohydrate metabolism</keyword>
<dbReference type="PANTHER" id="PTHR43772:SF2">
    <property type="entry name" value="PUTATIVE (AFU_ORTHOLOGUE AFUA_2G04480)-RELATED"/>
    <property type="match status" value="1"/>
</dbReference>
<dbReference type="InterPro" id="IPR023296">
    <property type="entry name" value="Glyco_hydro_beta-prop_sf"/>
</dbReference>
<name>A0ABV4TQZ6_9FLAO</name>
<evidence type="ECO:0000256" key="3">
    <source>
        <dbReference type="ARBA" id="ARBA00022801"/>
    </source>
</evidence>
<evidence type="ECO:0000256" key="6">
    <source>
        <dbReference type="RuleBase" id="RU361187"/>
    </source>
</evidence>
<dbReference type="Pfam" id="PF04616">
    <property type="entry name" value="Glyco_hydro_43"/>
    <property type="match status" value="1"/>
</dbReference>
<organism evidence="8 9">
    <name type="scientific">Flavobacterium magnesitis</name>
    <dbReference type="NCBI Taxonomy" id="3138077"/>
    <lineage>
        <taxon>Bacteria</taxon>
        <taxon>Pseudomonadati</taxon>
        <taxon>Bacteroidota</taxon>
        <taxon>Flavobacteriia</taxon>
        <taxon>Flavobacteriales</taxon>
        <taxon>Flavobacteriaceae</taxon>
        <taxon>Flavobacterium</taxon>
    </lineage>
</organism>
<keyword evidence="2" id="KW-0858">Xylan degradation</keyword>
<proteinExistence type="inferred from homology"/>
<keyword evidence="9" id="KW-1185">Reference proteome</keyword>
<dbReference type="InterPro" id="IPR006710">
    <property type="entry name" value="Glyco_hydro_43"/>
</dbReference>
<dbReference type="Proteomes" id="UP001574170">
    <property type="component" value="Unassembled WGS sequence"/>
</dbReference>
<dbReference type="Gene3D" id="2.115.10.20">
    <property type="entry name" value="Glycosyl hydrolase domain, family 43"/>
    <property type="match status" value="1"/>
</dbReference>
<evidence type="ECO:0000313" key="9">
    <source>
        <dbReference type="Proteomes" id="UP001574170"/>
    </source>
</evidence>
<reference evidence="8 9" key="1">
    <citation type="submission" date="2024-04" db="EMBL/GenBank/DDBJ databases">
        <title>New Clade of Flavobacterium.</title>
        <authorList>
            <person name="Matos L."/>
            <person name="Proenca D.N."/>
            <person name="Fransisco R.M."/>
            <person name="Chung A.P."/>
            <person name="Maccario L."/>
            <person name="Sorensen S.J."/>
            <person name="Morais P.V."/>
        </authorList>
    </citation>
    <scope>NUCLEOTIDE SEQUENCE [LARGE SCALE GENOMIC DNA]</scope>
    <source>
        <strain evidence="8 9">FBOR7N2.3</strain>
    </source>
</reference>
<dbReference type="InterPro" id="IPR052176">
    <property type="entry name" value="Glycosyl_Hydrlase_43_Enz"/>
</dbReference>
<dbReference type="SUPFAM" id="SSF75005">
    <property type="entry name" value="Arabinanase/levansucrase/invertase"/>
    <property type="match status" value="1"/>
</dbReference>
<feature type="signal peptide" evidence="7">
    <location>
        <begin position="1"/>
        <end position="21"/>
    </location>
</feature>
<keyword evidence="5 6" id="KW-0326">Glycosidase</keyword>
<protein>
    <submittedName>
        <fullName evidence="8">Glycoside hydrolase family 43 protein</fullName>
    </submittedName>
</protein>
<evidence type="ECO:0000256" key="1">
    <source>
        <dbReference type="ARBA" id="ARBA00009865"/>
    </source>
</evidence>
<keyword evidence="2" id="KW-0624">Polysaccharide degradation</keyword>
<comment type="similarity">
    <text evidence="1 6">Belongs to the glycosyl hydrolase 43 family.</text>
</comment>
<dbReference type="GO" id="GO:0016787">
    <property type="term" value="F:hydrolase activity"/>
    <property type="evidence" value="ECO:0007669"/>
    <property type="project" value="UniProtKB-KW"/>
</dbReference>
<evidence type="ECO:0000256" key="5">
    <source>
        <dbReference type="ARBA" id="ARBA00023295"/>
    </source>
</evidence>
<evidence type="ECO:0000313" key="8">
    <source>
        <dbReference type="EMBL" id="MFA9195815.1"/>
    </source>
</evidence>
<keyword evidence="7" id="KW-0732">Signal</keyword>
<keyword evidence="3 6" id="KW-0378">Hydrolase</keyword>
<dbReference type="EMBL" id="JBCFQK010000033">
    <property type="protein sequence ID" value="MFA9195815.1"/>
    <property type="molecule type" value="Genomic_DNA"/>
</dbReference>
<evidence type="ECO:0000256" key="7">
    <source>
        <dbReference type="SAM" id="SignalP"/>
    </source>
</evidence>
<evidence type="ECO:0000256" key="4">
    <source>
        <dbReference type="ARBA" id="ARBA00023277"/>
    </source>
</evidence>
<dbReference type="CDD" id="cd08991">
    <property type="entry name" value="GH43_HoAraf43-like"/>
    <property type="match status" value="1"/>
</dbReference>
<feature type="chain" id="PRO_5046083360" evidence="7">
    <location>
        <begin position="22"/>
        <end position="335"/>
    </location>
</feature>
<comment type="caution">
    <text evidence="8">The sequence shown here is derived from an EMBL/GenBank/DDBJ whole genome shotgun (WGS) entry which is preliminary data.</text>
</comment>
<dbReference type="RefSeq" id="WP_373393222.1">
    <property type="nucleotide sequence ID" value="NZ_JBCFQK010000033.1"/>
</dbReference>